<protein>
    <submittedName>
        <fullName evidence="6">LysR family transcriptional regulator</fullName>
    </submittedName>
</protein>
<dbReference type="Gene3D" id="3.40.190.290">
    <property type="match status" value="1"/>
</dbReference>
<gene>
    <name evidence="6" type="ORF">FQV27_04795</name>
</gene>
<dbReference type="FunFam" id="1.10.10.10:FF:000001">
    <property type="entry name" value="LysR family transcriptional regulator"/>
    <property type="match status" value="1"/>
</dbReference>
<name>A0A5C6S9N1_9RHOB</name>
<dbReference type="InterPro" id="IPR000847">
    <property type="entry name" value="LysR_HTH_N"/>
</dbReference>
<dbReference type="PANTHER" id="PTHR30126:SF98">
    <property type="entry name" value="HTH-TYPE TRANSCRIPTIONAL ACTIVATOR BAUR"/>
    <property type="match status" value="1"/>
</dbReference>
<keyword evidence="3" id="KW-0238">DNA-binding</keyword>
<dbReference type="AlphaFoldDB" id="A0A5C6S9N1"/>
<evidence type="ECO:0000313" key="7">
    <source>
        <dbReference type="Proteomes" id="UP000321562"/>
    </source>
</evidence>
<comment type="similarity">
    <text evidence="1">Belongs to the LysR transcriptional regulatory family.</text>
</comment>
<evidence type="ECO:0000256" key="3">
    <source>
        <dbReference type="ARBA" id="ARBA00023125"/>
    </source>
</evidence>
<dbReference type="Gene3D" id="1.10.10.10">
    <property type="entry name" value="Winged helix-like DNA-binding domain superfamily/Winged helix DNA-binding domain"/>
    <property type="match status" value="2"/>
</dbReference>
<dbReference type="GO" id="GO:0000976">
    <property type="term" value="F:transcription cis-regulatory region binding"/>
    <property type="evidence" value="ECO:0007669"/>
    <property type="project" value="TreeGrafter"/>
</dbReference>
<keyword evidence="2" id="KW-0805">Transcription regulation</keyword>
<comment type="caution">
    <text evidence="6">The sequence shown here is derived from an EMBL/GenBank/DDBJ whole genome shotgun (WGS) entry which is preliminary data.</text>
</comment>
<keyword evidence="7" id="KW-1185">Reference proteome</keyword>
<evidence type="ECO:0000256" key="2">
    <source>
        <dbReference type="ARBA" id="ARBA00023015"/>
    </source>
</evidence>
<evidence type="ECO:0000259" key="5">
    <source>
        <dbReference type="PROSITE" id="PS50931"/>
    </source>
</evidence>
<keyword evidence="4" id="KW-0804">Transcription</keyword>
<sequence>MQPSIRHLRMFLTLAETHSVTRTAEACHVSQPAVTQAMNKLEHDAGQALFHRSNQGIYLSPAGEALAKRTRRALSFLDGAMADMSRNIRHHATRAQLSALIAVTELENFTLAARQLGLAQPTVHRSASMLEQSAGVQFFERTAHGLIATRAARQLSQAARLAFAEMEQGETDLAALAGREVGRIVVGALPLSRSSLLPAAMLRFRALRPSFPVEVIDGRYDELLTGLRRGEIDMMIGALRIPSPIADITQEALFDDSVAIVARKDHPLTKRASVSVEELSEYPWVMARAGTPIRAALEDLLPATVIRSAVVTSSVILLRELLRDSNNLGALSRIQTLADAEAHSLAVLPVDLPHSRRPIGITTRAGWEPTAAQSDFIGLLREKAATMGEPATQVNADPMTEMAELSPR</sequence>
<organism evidence="6 7">
    <name type="scientific">Paracoccus aurantiacus</name>
    <dbReference type="NCBI Taxonomy" id="2599412"/>
    <lineage>
        <taxon>Bacteria</taxon>
        <taxon>Pseudomonadati</taxon>
        <taxon>Pseudomonadota</taxon>
        <taxon>Alphaproteobacteria</taxon>
        <taxon>Rhodobacterales</taxon>
        <taxon>Paracoccaceae</taxon>
        <taxon>Paracoccus</taxon>
    </lineage>
</organism>
<dbReference type="PANTHER" id="PTHR30126">
    <property type="entry name" value="HTH-TYPE TRANSCRIPTIONAL REGULATOR"/>
    <property type="match status" value="1"/>
</dbReference>
<dbReference type="EMBL" id="VOPL01000001">
    <property type="protein sequence ID" value="TXB71166.1"/>
    <property type="molecule type" value="Genomic_DNA"/>
</dbReference>
<dbReference type="RefSeq" id="WP_147096664.1">
    <property type="nucleotide sequence ID" value="NZ_JBHUFH010000002.1"/>
</dbReference>
<dbReference type="Pfam" id="PF03466">
    <property type="entry name" value="LysR_substrate"/>
    <property type="match status" value="1"/>
</dbReference>
<dbReference type="PROSITE" id="PS50931">
    <property type="entry name" value="HTH_LYSR"/>
    <property type="match status" value="2"/>
</dbReference>
<feature type="domain" description="HTH lysR-type" evidence="5">
    <location>
        <begin position="96"/>
        <end position="149"/>
    </location>
</feature>
<evidence type="ECO:0000313" key="6">
    <source>
        <dbReference type="EMBL" id="TXB71166.1"/>
    </source>
</evidence>
<dbReference type="Pfam" id="PF00126">
    <property type="entry name" value="HTH_1"/>
    <property type="match status" value="2"/>
</dbReference>
<dbReference type="SUPFAM" id="SSF53850">
    <property type="entry name" value="Periplasmic binding protein-like II"/>
    <property type="match status" value="1"/>
</dbReference>
<dbReference type="Proteomes" id="UP000321562">
    <property type="component" value="Unassembled WGS sequence"/>
</dbReference>
<dbReference type="PRINTS" id="PR00039">
    <property type="entry name" value="HTHLYSR"/>
</dbReference>
<dbReference type="InterPro" id="IPR036390">
    <property type="entry name" value="WH_DNA-bd_sf"/>
</dbReference>
<reference evidence="6 7" key="1">
    <citation type="submission" date="2019-08" db="EMBL/GenBank/DDBJ databases">
        <authorList>
            <person name="Ye J."/>
        </authorList>
    </citation>
    <scope>NUCLEOTIDE SEQUENCE [LARGE SCALE GENOMIC DNA]</scope>
    <source>
        <strain evidence="6 7">TK008</strain>
    </source>
</reference>
<feature type="domain" description="HTH lysR-type" evidence="5">
    <location>
        <begin position="3"/>
        <end position="60"/>
    </location>
</feature>
<dbReference type="OrthoDB" id="9803030at2"/>
<accession>A0A5C6S9N1</accession>
<dbReference type="InterPro" id="IPR005119">
    <property type="entry name" value="LysR_subst-bd"/>
</dbReference>
<evidence type="ECO:0000256" key="4">
    <source>
        <dbReference type="ARBA" id="ARBA00023163"/>
    </source>
</evidence>
<dbReference type="GO" id="GO:0003700">
    <property type="term" value="F:DNA-binding transcription factor activity"/>
    <property type="evidence" value="ECO:0007669"/>
    <property type="project" value="InterPro"/>
</dbReference>
<dbReference type="SUPFAM" id="SSF46785">
    <property type="entry name" value="Winged helix' DNA-binding domain"/>
    <property type="match status" value="2"/>
</dbReference>
<evidence type="ECO:0000256" key="1">
    <source>
        <dbReference type="ARBA" id="ARBA00009437"/>
    </source>
</evidence>
<dbReference type="InterPro" id="IPR036388">
    <property type="entry name" value="WH-like_DNA-bd_sf"/>
</dbReference>
<proteinExistence type="inferred from homology"/>